<dbReference type="GeneID" id="70192518"/>
<keyword evidence="2" id="KW-1185">Reference proteome</keyword>
<evidence type="ECO:0000313" key="1">
    <source>
        <dbReference type="EMBL" id="KAH7039618.1"/>
    </source>
</evidence>
<dbReference type="RefSeq" id="XP_046017673.1">
    <property type="nucleotide sequence ID" value="XM_046162972.1"/>
</dbReference>
<name>A0A9P8YGQ6_9PEZI</name>
<evidence type="ECO:0000313" key="2">
    <source>
        <dbReference type="Proteomes" id="UP000756346"/>
    </source>
</evidence>
<organism evidence="1 2">
    <name type="scientific">Microdochium trichocladiopsis</name>
    <dbReference type="NCBI Taxonomy" id="1682393"/>
    <lineage>
        <taxon>Eukaryota</taxon>
        <taxon>Fungi</taxon>
        <taxon>Dikarya</taxon>
        <taxon>Ascomycota</taxon>
        <taxon>Pezizomycotina</taxon>
        <taxon>Sordariomycetes</taxon>
        <taxon>Xylariomycetidae</taxon>
        <taxon>Xylariales</taxon>
        <taxon>Microdochiaceae</taxon>
        <taxon>Microdochium</taxon>
    </lineage>
</organism>
<dbReference type="Proteomes" id="UP000756346">
    <property type="component" value="Unassembled WGS sequence"/>
</dbReference>
<comment type="caution">
    <text evidence="1">The sequence shown here is derived from an EMBL/GenBank/DDBJ whole genome shotgun (WGS) entry which is preliminary data.</text>
</comment>
<protein>
    <submittedName>
        <fullName evidence="1">Uncharacterized protein</fullName>
    </submittedName>
</protein>
<dbReference type="AlphaFoldDB" id="A0A9P8YGQ6"/>
<accession>A0A9P8YGQ6</accession>
<dbReference type="EMBL" id="JAGTJQ010000001">
    <property type="protein sequence ID" value="KAH7039618.1"/>
    <property type="molecule type" value="Genomic_DNA"/>
</dbReference>
<sequence>MHPFQGKAYIQSSNTRICGVTVQSQTLCTNPRIHLIGRVTSNYSDLLLMEYCLCSFRISQSAARLALHWTTFHFCIHYAMPPSWTSCIPTCCPPRPGLVTASHHPSRNKILDEHKSTHASIMITHAPFLRALSPCNDKRRRKQSTKAIILSSLPLARVHHSLLPII</sequence>
<gene>
    <name evidence="1" type="ORF">B0I36DRAFT_502</name>
</gene>
<proteinExistence type="predicted"/>
<reference evidence="1" key="1">
    <citation type="journal article" date="2021" name="Nat. Commun.">
        <title>Genetic determinants of endophytism in the Arabidopsis root mycobiome.</title>
        <authorList>
            <person name="Mesny F."/>
            <person name="Miyauchi S."/>
            <person name="Thiergart T."/>
            <person name="Pickel B."/>
            <person name="Atanasova L."/>
            <person name="Karlsson M."/>
            <person name="Huettel B."/>
            <person name="Barry K.W."/>
            <person name="Haridas S."/>
            <person name="Chen C."/>
            <person name="Bauer D."/>
            <person name="Andreopoulos W."/>
            <person name="Pangilinan J."/>
            <person name="LaButti K."/>
            <person name="Riley R."/>
            <person name="Lipzen A."/>
            <person name="Clum A."/>
            <person name="Drula E."/>
            <person name="Henrissat B."/>
            <person name="Kohler A."/>
            <person name="Grigoriev I.V."/>
            <person name="Martin F.M."/>
            <person name="Hacquard S."/>
        </authorList>
    </citation>
    <scope>NUCLEOTIDE SEQUENCE</scope>
    <source>
        <strain evidence="1">MPI-CAGE-CH-0230</strain>
    </source>
</reference>